<evidence type="ECO:0000256" key="3">
    <source>
        <dbReference type="ARBA" id="ARBA00022692"/>
    </source>
</evidence>
<name>A0ABV3D9Q5_9ACTN</name>
<feature type="domain" description="TraD/TraG TraM recognition site" evidence="7">
    <location>
        <begin position="414"/>
        <end position="532"/>
    </location>
</feature>
<keyword evidence="2" id="KW-1003">Cell membrane</keyword>
<evidence type="ECO:0000256" key="1">
    <source>
        <dbReference type="ARBA" id="ARBA00004651"/>
    </source>
</evidence>
<accession>A0ABV3D9Q5</accession>
<evidence type="ECO:0000256" key="5">
    <source>
        <dbReference type="ARBA" id="ARBA00023136"/>
    </source>
</evidence>
<evidence type="ECO:0000256" key="4">
    <source>
        <dbReference type="ARBA" id="ARBA00022989"/>
    </source>
</evidence>
<evidence type="ECO:0000313" key="8">
    <source>
        <dbReference type="EMBL" id="MEU8132467.1"/>
    </source>
</evidence>
<dbReference type="InterPro" id="IPR032689">
    <property type="entry name" value="TraG-D_C"/>
</dbReference>
<dbReference type="CDD" id="cd01127">
    <property type="entry name" value="TrwB_TraG_TraD_VirD4"/>
    <property type="match status" value="1"/>
</dbReference>
<dbReference type="PANTHER" id="PTHR37937">
    <property type="entry name" value="CONJUGATIVE TRANSFER: DNA TRANSPORT"/>
    <property type="match status" value="1"/>
</dbReference>
<evidence type="ECO:0000256" key="2">
    <source>
        <dbReference type="ARBA" id="ARBA00022475"/>
    </source>
</evidence>
<dbReference type="EMBL" id="JBEZFP010000005">
    <property type="protein sequence ID" value="MEU8132467.1"/>
    <property type="molecule type" value="Genomic_DNA"/>
</dbReference>
<feature type="transmembrane region" description="Helical" evidence="6">
    <location>
        <begin position="12"/>
        <end position="39"/>
    </location>
</feature>
<comment type="caution">
    <text evidence="8">The sequence shown here is derived from an EMBL/GenBank/DDBJ whole genome shotgun (WGS) entry which is preliminary data.</text>
</comment>
<sequence length="600" mass="64238">MSATTRHRGPSAYAEAIMVLVILGTLLLACCLVTAAAAIGAERSDRPGPSAFPPTAVVLLMFGEYEWPGLAASLALAGMCCALLLVGVVFMLAYRQALRGRVRIDRACRYLATTRELRAMSTAGVTATARKLKIVPGAPPGIYIGRAVRGGSDLWGSWEDMHVDIWGPRTGKTATRAIPNIVAAPGAVVVTSNKRDVVDHTRGVRERVGKVWIFDPQNQAGGTPVFWWDPLSYVGNSIVKAVKLAGRFSMVVRQAHARSDAYFEPAAQDLFANLMLAASVDGQPITIVYEWLTRPSDDTPARILREAGHRLPAKSVMSVITAPDRQRAGVYGTAIQMAAFLIADNINEWITPGSDPGRPSLDLREFLLGTDTLYLLSEETNKVAAPLVLALTAALAEESENVARDSPGGRMPVPVLFVLDEAANVCPWKQLADKYTHFGSRGVIVMLILQSWAQGVAVWGDTGMAKLWGSANVRVYGGGVSDVKFLDDLSKSSGLFEPRTGTMTLKWGDHRGFGIGSRPEPVLDAADLLSMPRGRAFVQMSGSRPTLVRTVPWWEGPYADAIRDSLARYEPREPLAAAGAAVANVSGAPPAGVSLAKGVS</sequence>
<evidence type="ECO:0000256" key="6">
    <source>
        <dbReference type="SAM" id="Phobius"/>
    </source>
</evidence>
<keyword evidence="9" id="KW-1185">Reference proteome</keyword>
<dbReference type="SUPFAM" id="SSF52540">
    <property type="entry name" value="P-loop containing nucleoside triphosphate hydrolases"/>
    <property type="match status" value="1"/>
</dbReference>
<gene>
    <name evidence="8" type="ORF">AB0C36_03075</name>
</gene>
<dbReference type="PROSITE" id="PS51257">
    <property type="entry name" value="PROKAR_LIPOPROTEIN"/>
    <property type="match status" value="1"/>
</dbReference>
<proteinExistence type="predicted"/>
<keyword evidence="4 6" id="KW-1133">Transmembrane helix</keyword>
<dbReference type="InterPro" id="IPR027417">
    <property type="entry name" value="P-loop_NTPase"/>
</dbReference>
<dbReference type="InterPro" id="IPR051539">
    <property type="entry name" value="T4SS-coupling_protein"/>
</dbReference>
<reference evidence="8 9" key="1">
    <citation type="submission" date="2024-06" db="EMBL/GenBank/DDBJ databases">
        <title>The Natural Products Discovery Center: Release of the First 8490 Sequenced Strains for Exploring Actinobacteria Biosynthetic Diversity.</title>
        <authorList>
            <person name="Kalkreuter E."/>
            <person name="Kautsar S.A."/>
            <person name="Yang D."/>
            <person name="Bader C.D."/>
            <person name="Teijaro C.N."/>
            <person name="Fluegel L."/>
            <person name="Davis C.M."/>
            <person name="Simpson J.R."/>
            <person name="Lauterbach L."/>
            <person name="Steele A.D."/>
            <person name="Gui C."/>
            <person name="Meng S."/>
            <person name="Li G."/>
            <person name="Viehrig K."/>
            <person name="Ye F."/>
            <person name="Su P."/>
            <person name="Kiefer A.F."/>
            <person name="Nichols A."/>
            <person name="Cepeda A.J."/>
            <person name="Yan W."/>
            <person name="Fan B."/>
            <person name="Jiang Y."/>
            <person name="Adhikari A."/>
            <person name="Zheng C.-J."/>
            <person name="Schuster L."/>
            <person name="Cowan T.M."/>
            <person name="Smanski M.J."/>
            <person name="Chevrette M.G."/>
            <person name="De Carvalho L.P.S."/>
            <person name="Shen B."/>
        </authorList>
    </citation>
    <scope>NUCLEOTIDE SEQUENCE [LARGE SCALE GENOMIC DNA]</scope>
    <source>
        <strain evidence="8 9">NPDC048946</strain>
    </source>
</reference>
<dbReference type="Proteomes" id="UP001551482">
    <property type="component" value="Unassembled WGS sequence"/>
</dbReference>
<protein>
    <submittedName>
        <fullName evidence="8">TraM recognition domain-containing protein</fullName>
    </submittedName>
</protein>
<evidence type="ECO:0000259" key="7">
    <source>
        <dbReference type="Pfam" id="PF12696"/>
    </source>
</evidence>
<dbReference type="PANTHER" id="PTHR37937:SF1">
    <property type="entry name" value="CONJUGATIVE TRANSFER: DNA TRANSPORT"/>
    <property type="match status" value="1"/>
</dbReference>
<feature type="transmembrane region" description="Helical" evidence="6">
    <location>
        <begin position="70"/>
        <end position="94"/>
    </location>
</feature>
<dbReference type="Pfam" id="PF12696">
    <property type="entry name" value="TraG-D_C"/>
    <property type="match status" value="1"/>
</dbReference>
<comment type="subcellular location">
    <subcellularLocation>
        <location evidence="1">Cell membrane</location>
        <topology evidence="1">Multi-pass membrane protein</topology>
    </subcellularLocation>
</comment>
<keyword evidence="3 6" id="KW-0812">Transmembrane</keyword>
<keyword evidence="5 6" id="KW-0472">Membrane</keyword>
<evidence type="ECO:0000313" key="9">
    <source>
        <dbReference type="Proteomes" id="UP001551482"/>
    </source>
</evidence>
<organism evidence="8 9">
    <name type="scientific">Streptodolium elevatio</name>
    <dbReference type="NCBI Taxonomy" id="3157996"/>
    <lineage>
        <taxon>Bacteria</taxon>
        <taxon>Bacillati</taxon>
        <taxon>Actinomycetota</taxon>
        <taxon>Actinomycetes</taxon>
        <taxon>Kitasatosporales</taxon>
        <taxon>Streptomycetaceae</taxon>
        <taxon>Streptodolium</taxon>
    </lineage>
</organism>
<dbReference type="RefSeq" id="WP_358348338.1">
    <property type="nucleotide sequence ID" value="NZ_JBEZFP010000005.1"/>
</dbReference>
<dbReference type="Gene3D" id="3.40.50.300">
    <property type="entry name" value="P-loop containing nucleotide triphosphate hydrolases"/>
    <property type="match status" value="1"/>
</dbReference>